<dbReference type="InterPro" id="IPR058163">
    <property type="entry name" value="LysR-type_TF_proteobact-type"/>
</dbReference>
<organism evidence="6 7">
    <name type="scientific">Govanella unica</name>
    <dbReference type="NCBI Taxonomy" id="2975056"/>
    <lineage>
        <taxon>Bacteria</taxon>
        <taxon>Pseudomonadati</taxon>
        <taxon>Pseudomonadota</taxon>
        <taxon>Alphaproteobacteria</taxon>
        <taxon>Emcibacterales</taxon>
        <taxon>Govanellaceae</taxon>
        <taxon>Govanella</taxon>
    </lineage>
</organism>
<keyword evidence="2" id="KW-0805">Transcription regulation</keyword>
<comment type="similarity">
    <text evidence="1">Belongs to the LysR transcriptional regulatory family.</text>
</comment>
<feature type="domain" description="HTH lysR-type" evidence="5">
    <location>
        <begin position="6"/>
        <end position="63"/>
    </location>
</feature>
<dbReference type="Proteomes" id="UP001141619">
    <property type="component" value="Unassembled WGS sequence"/>
</dbReference>
<accession>A0A9X3Z642</accession>
<evidence type="ECO:0000256" key="1">
    <source>
        <dbReference type="ARBA" id="ARBA00009437"/>
    </source>
</evidence>
<dbReference type="SUPFAM" id="SSF53850">
    <property type="entry name" value="Periplasmic binding protein-like II"/>
    <property type="match status" value="1"/>
</dbReference>
<dbReference type="GO" id="GO:0006351">
    <property type="term" value="P:DNA-templated transcription"/>
    <property type="evidence" value="ECO:0007669"/>
    <property type="project" value="TreeGrafter"/>
</dbReference>
<dbReference type="PRINTS" id="PR00039">
    <property type="entry name" value="HTHLYSR"/>
</dbReference>
<dbReference type="Gene3D" id="1.10.10.10">
    <property type="entry name" value="Winged helix-like DNA-binding domain superfamily/Winged helix DNA-binding domain"/>
    <property type="match status" value="1"/>
</dbReference>
<evidence type="ECO:0000313" key="6">
    <source>
        <dbReference type="EMBL" id="MDA5192692.1"/>
    </source>
</evidence>
<evidence type="ECO:0000256" key="4">
    <source>
        <dbReference type="ARBA" id="ARBA00023163"/>
    </source>
</evidence>
<dbReference type="Pfam" id="PF03466">
    <property type="entry name" value="LysR_substrate"/>
    <property type="match status" value="1"/>
</dbReference>
<dbReference type="Pfam" id="PF00126">
    <property type="entry name" value="HTH_1"/>
    <property type="match status" value="1"/>
</dbReference>
<dbReference type="SUPFAM" id="SSF46785">
    <property type="entry name" value="Winged helix' DNA-binding domain"/>
    <property type="match status" value="1"/>
</dbReference>
<protein>
    <submittedName>
        <fullName evidence="6">Transcriptional regulator GcvA</fullName>
    </submittedName>
</protein>
<gene>
    <name evidence="6" type="ORF">NYP16_01810</name>
</gene>
<reference evidence="6" key="2">
    <citation type="journal article" date="2023" name="Syst. Appl. Microbiol.">
        <title>Govania unica gen. nov., sp. nov., a rare biosphere bacterium that represents a novel family in the class Alphaproteobacteria.</title>
        <authorList>
            <person name="Vandamme P."/>
            <person name="Peeters C."/>
            <person name="Hettiarachchi A."/>
            <person name="Cnockaert M."/>
            <person name="Carlier A."/>
        </authorList>
    </citation>
    <scope>NUCLEOTIDE SEQUENCE</scope>
    <source>
        <strain evidence="6">LMG 31809</strain>
    </source>
</reference>
<dbReference type="NCBIfam" id="NF008352">
    <property type="entry name" value="PRK11139.1"/>
    <property type="match status" value="1"/>
</dbReference>
<dbReference type="RefSeq" id="WP_274942396.1">
    <property type="nucleotide sequence ID" value="NZ_JANWOI010000001.1"/>
</dbReference>
<dbReference type="PROSITE" id="PS50931">
    <property type="entry name" value="HTH_LYSR"/>
    <property type="match status" value="1"/>
</dbReference>
<dbReference type="GO" id="GO:0003700">
    <property type="term" value="F:DNA-binding transcription factor activity"/>
    <property type="evidence" value="ECO:0007669"/>
    <property type="project" value="InterPro"/>
</dbReference>
<keyword evidence="3" id="KW-0238">DNA-binding</keyword>
<evidence type="ECO:0000256" key="3">
    <source>
        <dbReference type="ARBA" id="ARBA00023125"/>
    </source>
</evidence>
<evidence type="ECO:0000313" key="7">
    <source>
        <dbReference type="Proteomes" id="UP001141619"/>
    </source>
</evidence>
<keyword evidence="7" id="KW-1185">Reference proteome</keyword>
<dbReference type="PANTHER" id="PTHR30537:SF26">
    <property type="entry name" value="GLYCINE CLEAVAGE SYSTEM TRANSCRIPTIONAL ACTIVATOR"/>
    <property type="match status" value="1"/>
</dbReference>
<reference evidence="6" key="1">
    <citation type="submission" date="2022-08" db="EMBL/GenBank/DDBJ databases">
        <authorList>
            <person name="Vandamme P."/>
            <person name="Hettiarachchi A."/>
            <person name="Peeters C."/>
            <person name="Cnockaert M."/>
            <person name="Carlier A."/>
        </authorList>
    </citation>
    <scope>NUCLEOTIDE SEQUENCE</scope>
    <source>
        <strain evidence="6">LMG 31809</strain>
    </source>
</reference>
<dbReference type="InterPro" id="IPR036388">
    <property type="entry name" value="WH-like_DNA-bd_sf"/>
</dbReference>
<sequence>MSRRLPPLNALRAFESAARFMSFTKAADHLHVTQAAISHQVKALEEWVGAPLFQRLNRGLSLTEAGRIYLPLLTEAFDMLADATALVMTGSAKRVLSISTLDSFASMWLLPRLARFRERFPDIDVRIISVDREKDSLMNGDVDVDLRYGDGNWPGLAVTHFLNEDIFPVCTPAIRDGEHPLVELSDLRHHTLLHDVMIMDWRIWLEEEGVMDVDSSRGPGFNHSYLVTQAAINGDGVALGRGALVIDAIKRGQLVKPFALSLPSDFSYYFVCSRTAAKEPSIVAFRGWLLEEAAITQADLEQLAGESR</sequence>
<keyword evidence="4" id="KW-0804">Transcription</keyword>
<evidence type="ECO:0000259" key="5">
    <source>
        <dbReference type="PROSITE" id="PS50931"/>
    </source>
</evidence>
<dbReference type="InterPro" id="IPR036390">
    <property type="entry name" value="WH_DNA-bd_sf"/>
</dbReference>
<dbReference type="InterPro" id="IPR000847">
    <property type="entry name" value="LysR_HTH_N"/>
</dbReference>
<dbReference type="EMBL" id="JANWOI010000001">
    <property type="protein sequence ID" value="MDA5192692.1"/>
    <property type="molecule type" value="Genomic_DNA"/>
</dbReference>
<dbReference type="Gene3D" id="3.40.190.10">
    <property type="entry name" value="Periplasmic binding protein-like II"/>
    <property type="match status" value="2"/>
</dbReference>
<dbReference type="CDD" id="cd08432">
    <property type="entry name" value="PBP2_GcdR_TrpI_HvrB_AmpR_like"/>
    <property type="match status" value="1"/>
</dbReference>
<evidence type="ECO:0000256" key="2">
    <source>
        <dbReference type="ARBA" id="ARBA00023015"/>
    </source>
</evidence>
<dbReference type="InterPro" id="IPR005119">
    <property type="entry name" value="LysR_subst-bd"/>
</dbReference>
<dbReference type="FunFam" id="1.10.10.10:FF:000038">
    <property type="entry name" value="Glycine cleavage system transcriptional activator"/>
    <property type="match status" value="1"/>
</dbReference>
<comment type="caution">
    <text evidence="6">The sequence shown here is derived from an EMBL/GenBank/DDBJ whole genome shotgun (WGS) entry which is preliminary data.</text>
</comment>
<dbReference type="AlphaFoldDB" id="A0A9X3Z642"/>
<name>A0A9X3Z642_9PROT</name>
<dbReference type="PANTHER" id="PTHR30537">
    <property type="entry name" value="HTH-TYPE TRANSCRIPTIONAL REGULATOR"/>
    <property type="match status" value="1"/>
</dbReference>
<dbReference type="FunFam" id="3.40.190.10:FF:000017">
    <property type="entry name" value="Glycine cleavage system transcriptional activator"/>
    <property type="match status" value="1"/>
</dbReference>
<proteinExistence type="inferred from homology"/>
<dbReference type="GO" id="GO:0043565">
    <property type="term" value="F:sequence-specific DNA binding"/>
    <property type="evidence" value="ECO:0007669"/>
    <property type="project" value="TreeGrafter"/>
</dbReference>